<dbReference type="EnsemblFungi" id="PTTG_09145-t43_1">
    <property type="protein sequence ID" value="PTTG_09145-t43_1-p1"/>
    <property type="gene ID" value="PTTG_09145"/>
</dbReference>
<evidence type="ECO:0000256" key="2">
    <source>
        <dbReference type="ARBA" id="ARBA00023306"/>
    </source>
</evidence>
<reference evidence="4" key="1">
    <citation type="submission" date="2009-11" db="EMBL/GenBank/DDBJ databases">
        <authorList>
            <consortium name="The Broad Institute Genome Sequencing Platform"/>
            <person name="Ward D."/>
            <person name="Feldgarden M."/>
            <person name="Earl A."/>
            <person name="Young S.K."/>
            <person name="Zeng Q."/>
            <person name="Koehrsen M."/>
            <person name="Alvarado L."/>
            <person name="Berlin A."/>
            <person name="Bochicchio J."/>
            <person name="Borenstein D."/>
            <person name="Chapman S.B."/>
            <person name="Chen Z."/>
            <person name="Engels R."/>
            <person name="Freedman E."/>
            <person name="Gellesch M."/>
            <person name="Goldberg J."/>
            <person name="Griggs A."/>
            <person name="Gujja S."/>
            <person name="Heilman E."/>
            <person name="Heiman D."/>
            <person name="Hepburn T."/>
            <person name="Howarth C."/>
            <person name="Jen D."/>
            <person name="Larson L."/>
            <person name="Lewis B."/>
            <person name="Mehta T."/>
            <person name="Park D."/>
            <person name="Pearson M."/>
            <person name="Roberts A."/>
            <person name="Saif S."/>
            <person name="Shea T."/>
            <person name="Shenoy N."/>
            <person name="Sisk P."/>
            <person name="Stolte C."/>
            <person name="Sykes S."/>
            <person name="Thomson T."/>
            <person name="Walk T."/>
            <person name="White J."/>
            <person name="Yandava C."/>
            <person name="Izard J."/>
            <person name="Baranova O.V."/>
            <person name="Blanton J.M."/>
            <person name="Tanner A.C."/>
            <person name="Dewhirst F.E."/>
            <person name="Haas B."/>
            <person name="Nusbaum C."/>
            <person name="Birren B."/>
        </authorList>
    </citation>
    <scope>NUCLEOTIDE SEQUENCE [LARGE SCALE GENOMIC DNA]</scope>
    <source>
        <strain evidence="4">1-1 BBBD Race 1</strain>
    </source>
</reference>
<keyword evidence="6" id="KW-1185">Reference proteome</keyword>
<reference evidence="5" key="4">
    <citation type="submission" date="2025-05" db="UniProtKB">
        <authorList>
            <consortium name="EnsemblFungi"/>
        </authorList>
    </citation>
    <scope>IDENTIFICATION</scope>
    <source>
        <strain evidence="5">isolate 1-1 / race 1 (BBBD)</strain>
    </source>
</reference>
<dbReference type="VEuPathDB" id="FungiDB:PTTG_09145"/>
<evidence type="ECO:0000313" key="5">
    <source>
        <dbReference type="EnsemblFungi" id="PTTG_09145-t43_1-p1"/>
    </source>
</evidence>
<evidence type="ECO:0000313" key="6">
    <source>
        <dbReference type="Proteomes" id="UP000005240"/>
    </source>
</evidence>
<gene>
    <name evidence="4" type="ORF">PTTG_09145</name>
</gene>
<dbReference type="Pfam" id="PF04499">
    <property type="entry name" value="SAPS"/>
    <property type="match status" value="1"/>
</dbReference>
<sequence>MKPKNGRLGHMGHLILIGDEVLKALENNPEEFEMIGRELETNERWKAFVRGPIDEAREHAKLPLGGVMPVMAGGLLEGTVAPATDEVESSLLSASTSSPPGSTGEGSSSILVDGSGKDSANGKGKKVAQGRTKKGEGFARYLVEQISVVRSGADKTDAYSSSSSSSSSDDDDDDDDDNDDQDGGKSSDEAEKSARVPANKAPPPSLSPQPKHADYDDDQWDSSRASDPSNFRSSILSDPTDAAGFPKMAPSIISNPTPFGFDDRFDASVRSFPQPFQEDFDLSEGDGQQPGGFDDDFGALQEAEMPAGGSTSAKRGTPRPGTAPYHPQGSAVRLPASSGEETGQEEEEWGEFAGPSPAITLTPSPNTSVPQNPALHDDDEDRWNDFDLLVDQSKSLALNHPSPTPPPPSSPGPP</sequence>
<feature type="compositionally biased region" description="Pro residues" evidence="3">
    <location>
        <begin position="402"/>
        <end position="414"/>
    </location>
</feature>
<feature type="compositionally biased region" description="Polar residues" evidence="3">
    <location>
        <begin position="222"/>
        <end position="237"/>
    </location>
</feature>
<evidence type="ECO:0000313" key="4">
    <source>
        <dbReference type="EMBL" id="OAV95836.1"/>
    </source>
</evidence>
<dbReference type="InterPro" id="IPR007587">
    <property type="entry name" value="SAPS"/>
</dbReference>
<evidence type="ECO:0000256" key="3">
    <source>
        <dbReference type="SAM" id="MobiDB-lite"/>
    </source>
</evidence>
<protein>
    <submittedName>
        <fullName evidence="4 5">Uncharacterized protein</fullName>
    </submittedName>
</protein>
<feature type="compositionally biased region" description="Low complexity" evidence="3">
    <location>
        <begin position="89"/>
        <end position="109"/>
    </location>
</feature>
<dbReference type="GO" id="GO:0019888">
    <property type="term" value="F:protein phosphatase regulator activity"/>
    <property type="evidence" value="ECO:0007669"/>
    <property type="project" value="TreeGrafter"/>
</dbReference>
<organism evidence="4">
    <name type="scientific">Puccinia triticina (isolate 1-1 / race 1 (BBBD))</name>
    <name type="common">Brown leaf rust fungus</name>
    <dbReference type="NCBI Taxonomy" id="630390"/>
    <lineage>
        <taxon>Eukaryota</taxon>
        <taxon>Fungi</taxon>
        <taxon>Dikarya</taxon>
        <taxon>Basidiomycota</taxon>
        <taxon>Pucciniomycotina</taxon>
        <taxon>Pucciniomycetes</taxon>
        <taxon>Pucciniales</taxon>
        <taxon>Pucciniaceae</taxon>
        <taxon>Puccinia</taxon>
    </lineage>
</organism>
<dbReference type="AlphaFoldDB" id="A0A0C4F7L1"/>
<dbReference type="GO" id="GO:0019903">
    <property type="term" value="F:protein phosphatase binding"/>
    <property type="evidence" value="ECO:0007669"/>
    <property type="project" value="InterPro"/>
</dbReference>
<dbReference type="STRING" id="630390.A0A0C4F7L1"/>
<dbReference type="PANTHER" id="PTHR12634">
    <property type="entry name" value="SIT4 YEAST -ASSOCIATING PROTEIN-RELATED"/>
    <property type="match status" value="1"/>
</dbReference>
<feature type="region of interest" description="Disordered" evidence="3">
    <location>
        <begin position="86"/>
        <end position="414"/>
    </location>
</feature>
<dbReference type="GO" id="GO:0005829">
    <property type="term" value="C:cytosol"/>
    <property type="evidence" value="ECO:0007669"/>
    <property type="project" value="TreeGrafter"/>
</dbReference>
<reference evidence="5 6" key="3">
    <citation type="journal article" date="2017" name="G3 (Bethesda)">
        <title>Comparative analysis highlights variable genome content of wheat rusts and divergence of the mating loci.</title>
        <authorList>
            <person name="Cuomo C.A."/>
            <person name="Bakkeren G."/>
            <person name="Khalil H.B."/>
            <person name="Panwar V."/>
            <person name="Joly D."/>
            <person name="Linning R."/>
            <person name="Sakthikumar S."/>
            <person name="Song X."/>
            <person name="Adiconis X."/>
            <person name="Fan L."/>
            <person name="Goldberg J.M."/>
            <person name="Levin J.Z."/>
            <person name="Young S."/>
            <person name="Zeng Q."/>
            <person name="Anikster Y."/>
            <person name="Bruce M."/>
            <person name="Wang M."/>
            <person name="Yin C."/>
            <person name="McCallum B."/>
            <person name="Szabo L.J."/>
            <person name="Hulbert S."/>
            <person name="Chen X."/>
            <person name="Fellers J.P."/>
        </authorList>
    </citation>
    <scope>NUCLEOTIDE SEQUENCE</scope>
    <source>
        <strain evidence="5">isolate 1-1 / race 1 (BBBD)</strain>
        <strain evidence="6">Isolate 1-1 / race 1 (BBBD)</strain>
    </source>
</reference>
<name>A0A0C4F7L1_PUCT1</name>
<feature type="compositionally biased region" description="Acidic residues" evidence="3">
    <location>
        <begin position="168"/>
        <end position="181"/>
    </location>
</feature>
<keyword evidence="2" id="KW-0131">Cell cycle</keyword>
<feature type="compositionally biased region" description="Polar residues" evidence="3">
    <location>
        <begin position="359"/>
        <end position="371"/>
    </location>
</feature>
<proteinExistence type="inferred from homology"/>
<dbReference type="OrthoDB" id="10259133at2759"/>
<dbReference type="OMA" id="ETNERWK"/>
<reference evidence="4" key="2">
    <citation type="submission" date="2016-05" db="EMBL/GenBank/DDBJ databases">
        <title>Comparative analysis highlights variable genome content of wheat rusts and divergence of the mating loci.</title>
        <authorList>
            <person name="Cuomo C.A."/>
            <person name="Bakkeren G."/>
            <person name="Szabo L."/>
            <person name="Khalil H."/>
            <person name="Joly D."/>
            <person name="Goldberg J."/>
            <person name="Young S."/>
            <person name="Zeng Q."/>
            <person name="Fellers J."/>
        </authorList>
    </citation>
    <scope>NUCLEOTIDE SEQUENCE [LARGE SCALE GENOMIC DNA]</scope>
    <source>
        <strain evidence="4">1-1 BBBD Race 1</strain>
    </source>
</reference>
<dbReference type="EMBL" id="ADAS02000025">
    <property type="protein sequence ID" value="OAV95836.1"/>
    <property type="molecule type" value="Genomic_DNA"/>
</dbReference>
<comment type="similarity">
    <text evidence="1">Belongs to the SAPS family.</text>
</comment>
<evidence type="ECO:0000256" key="1">
    <source>
        <dbReference type="ARBA" id="ARBA00006180"/>
    </source>
</evidence>
<feature type="compositionally biased region" description="Basic and acidic residues" evidence="3">
    <location>
        <begin position="182"/>
        <end position="194"/>
    </location>
</feature>
<dbReference type="PANTHER" id="PTHR12634:SF8">
    <property type="entry name" value="FIERY MOUNTAIN, ISOFORM D"/>
    <property type="match status" value="1"/>
</dbReference>
<dbReference type="GO" id="GO:0005634">
    <property type="term" value="C:nucleus"/>
    <property type="evidence" value="ECO:0007669"/>
    <property type="project" value="TreeGrafter"/>
</dbReference>
<dbReference type="Proteomes" id="UP000005240">
    <property type="component" value="Unassembled WGS sequence"/>
</dbReference>
<accession>A0A0C4F7L1</accession>
<feature type="compositionally biased region" description="Basic residues" evidence="3">
    <location>
        <begin position="123"/>
        <end position="132"/>
    </location>
</feature>